<dbReference type="GO" id="GO:0005768">
    <property type="term" value="C:endosome"/>
    <property type="evidence" value="ECO:0007669"/>
    <property type="project" value="TreeGrafter"/>
</dbReference>
<evidence type="ECO:0008006" key="8">
    <source>
        <dbReference type="Google" id="ProtNLM"/>
    </source>
</evidence>
<feature type="transmembrane region" description="Helical" evidence="5">
    <location>
        <begin position="189"/>
        <end position="211"/>
    </location>
</feature>
<keyword evidence="2 5" id="KW-0812">Transmembrane</keyword>
<dbReference type="EMBL" id="LYUB02000006">
    <property type="protein sequence ID" value="OVF09073.1"/>
    <property type="molecule type" value="Genomic_DNA"/>
</dbReference>
<accession>A0AA91Q1R2</accession>
<evidence type="ECO:0000256" key="4">
    <source>
        <dbReference type="ARBA" id="ARBA00023136"/>
    </source>
</evidence>
<evidence type="ECO:0000256" key="3">
    <source>
        <dbReference type="ARBA" id="ARBA00022989"/>
    </source>
</evidence>
<reference evidence="6 7" key="1">
    <citation type="submission" date="2017-04" db="EMBL/GenBank/DDBJ databases">
        <title>Draft genome of the yeast Clavispora lusitaniae type strain CBS 6936.</title>
        <authorList>
            <person name="Durrens P."/>
            <person name="Klopp C."/>
            <person name="Biteau N."/>
            <person name="Fitton-Ouhabi V."/>
            <person name="Dementhon K."/>
            <person name="Accoceberry I."/>
            <person name="Sherman D.J."/>
            <person name="Noel T."/>
        </authorList>
    </citation>
    <scope>NUCLEOTIDE SEQUENCE [LARGE SCALE GENOMIC DNA]</scope>
    <source>
        <strain evidence="6 7">CBS 6936</strain>
    </source>
</reference>
<feature type="transmembrane region" description="Helical" evidence="5">
    <location>
        <begin position="248"/>
        <end position="270"/>
    </location>
</feature>
<evidence type="ECO:0000313" key="7">
    <source>
        <dbReference type="Proteomes" id="UP000195602"/>
    </source>
</evidence>
<feature type="transmembrane region" description="Helical" evidence="5">
    <location>
        <begin position="48"/>
        <end position="72"/>
    </location>
</feature>
<protein>
    <recommendedName>
        <fullName evidence="8">PQ-loop repeat-containing protein</fullName>
    </recommendedName>
</protein>
<dbReference type="GO" id="GO:0005829">
    <property type="term" value="C:cytosol"/>
    <property type="evidence" value="ECO:0007669"/>
    <property type="project" value="GOC"/>
</dbReference>
<evidence type="ECO:0000256" key="5">
    <source>
        <dbReference type="SAM" id="Phobius"/>
    </source>
</evidence>
<dbReference type="GO" id="GO:0005802">
    <property type="term" value="C:trans-Golgi network"/>
    <property type="evidence" value="ECO:0007669"/>
    <property type="project" value="TreeGrafter"/>
</dbReference>
<comment type="caution">
    <text evidence="6">The sequence shown here is derived from an EMBL/GenBank/DDBJ whole genome shotgun (WGS) entry which is preliminary data.</text>
</comment>
<dbReference type="InterPro" id="IPR006603">
    <property type="entry name" value="PQ-loop_rpt"/>
</dbReference>
<keyword evidence="4 5" id="KW-0472">Membrane</keyword>
<gene>
    <name evidence="6" type="ORF">A9F13_06g02145</name>
</gene>
<dbReference type="GO" id="GO:0016020">
    <property type="term" value="C:membrane"/>
    <property type="evidence" value="ECO:0007669"/>
    <property type="project" value="UniProtKB-SubCell"/>
</dbReference>
<feature type="transmembrane region" description="Helical" evidence="5">
    <location>
        <begin position="17"/>
        <end position="36"/>
    </location>
</feature>
<evidence type="ECO:0000256" key="2">
    <source>
        <dbReference type="ARBA" id="ARBA00022692"/>
    </source>
</evidence>
<name>A0AA91Q1R2_CLALS</name>
<evidence type="ECO:0000256" key="1">
    <source>
        <dbReference type="ARBA" id="ARBA00004141"/>
    </source>
</evidence>
<dbReference type="Gene3D" id="1.20.1280.290">
    <property type="match status" value="1"/>
</dbReference>
<keyword evidence="3 5" id="KW-1133">Transmembrane helix</keyword>
<dbReference type="AlphaFoldDB" id="A0AA91Q1R2"/>
<dbReference type="Proteomes" id="UP000195602">
    <property type="component" value="Unassembled WGS sequence"/>
</dbReference>
<comment type="subcellular location">
    <subcellularLocation>
        <location evidence="1">Membrane</location>
        <topology evidence="1">Multi-pass membrane protein</topology>
    </subcellularLocation>
</comment>
<dbReference type="GO" id="GO:0045332">
    <property type="term" value="P:phospholipid translocation"/>
    <property type="evidence" value="ECO:0007669"/>
    <property type="project" value="TreeGrafter"/>
</dbReference>
<organism evidence="6 7">
    <name type="scientific">Clavispora lusitaniae</name>
    <name type="common">Candida lusitaniae</name>
    <dbReference type="NCBI Taxonomy" id="36911"/>
    <lineage>
        <taxon>Eukaryota</taxon>
        <taxon>Fungi</taxon>
        <taxon>Dikarya</taxon>
        <taxon>Ascomycota</taxon>
        <taxon>Saccharomycotina</taxon>
        <taxon>Pichiomycetes</taxon>
        <taxon>Metschnikowiaceae</taxon>
        <taxon>Clavispora</taxon>
    </lineage>
</organism>
<dbReference type="PANTHER" id="PTHR14856">
    <property type="entry name" value="PQ-LOOP REPEAT-CONTAINING PROTEIN 1-LIKE PROTEIN"/>
    <property type="match status" value="1"/>
</dbReference>
<dbReference type="InterPro" id="IPR052241">
    <property type="entry name" value="SLC66/Scramblase_ANY1"/>
</dbReference>
<dbReference type="GO" id="GO:0042147">
    <property type="term" value="P:retrograde transport, endosome to Golgi"/>
    <property type="evidence" value="ECO:0007669"/>
    <property type="project" value="TreeGrafter"/>
</dbReference>
<dbReference type="Pfam" id="PF04193">
    <property type="entry name" value="PQ-loop"/>
    <property type="match status" value="2"/>
</dbReference>
<feature type="transmembrane region" description="Helical" evidence="5">
    <location>
        <begin position="165"/>
        <end position="183"/>
    </location>
</feature>
<dbReference type="PANTHER" id="PTHR14856:SF9">
    <property type="entry name" value="PQ-LOOP REPEAT-CONTAINING PROTEIN 1"/>
    <property type="match status" value="1"/>
</dbReference>
<sequence length="294" mass="33083">MLSAVIPQQYWPDIDPALLRAIANVAISLTPLYTYGTACYSIHRRRSSAGFSIDICATMLMASILRILYYFVTPFEPSLLRQALVMTLVQCALLRVSLHHRPATYSPDGLAARPPLAPNLAAPRLSGPRFYLDMARALGAHALRLFDVHYRRPGCFWQWREEAPYWRFLAVFSAVFAVLTGLFRSSPWYGAFIGTLGLFIEALLPLPQILMLQRLGTVENFKVILLVSWLGGDCLKLSYLFFGTDNVSSIFVAAALFQMGLDLIILAQYLHFWAADRRRASLPMYEMEALPPVS</sequence>
<proteinExistence type="predicted"/>
<dbReference type="KEGG" id="clus:A9F13_06g02145"/>
<evidence type="ECO:0000313" key="6">
    <source>
        <dbReference type="EMBL" id="OVF09073.1"/>
    </source>
</evidence>